<dbReference type="InterPro" id="IPR051179">
    <property type="entry name" value="WD_repeat_multifunction"/>
</dbReference>
<evidence type="ECO:0000313" key="5">
    <source>
        <dbReference type="RefSeq" id="XP_038973419.1"/>
    </source>
</evidence>
<dbReference type="SMART" id="SM00320">
    <property type="entry name" value="WD40"/>
    <property type="match status" value="5"/>
</dbReference>
<dbReference type="OrthoDB" id="10260946at2759"/>
<dbReference type="PANTHER" id="PTHR19857">
    <property type="entry name" value="MITOCHONDRIAL DIVISION PROTEIN 1-RELATED"/>
    <property type="match status" value="1"/>
</dbReference>
<keyword evidence="4" id="KW-1185">Reference proteome</keyword>
<evidence type="ECO:0000313" key="7">
    <source>
        <dbReference type="RefSeq" id="XP_038973421.1"/>
    </source>
</evidence>
<dbReference type="InterPro" id="IPR001680">
    <property type="entry name" value="WD40_rpt"/>
</dbReference>
<dbReference type="RefSeq" id="XP_038973421.1">
    <property type="nucleotide sequence ID" value="XM_039117493.1"/>
</dbReference>
<sequence length="478" mass="52714">MDNYVVPVPPRENSRPLPRPGWKRSAPELDGRISSRYRHEASQLLLDSYAEIRAFDHNYSNGSDSCPTHMARMANAFNQETSISYAREGVLGLEFDMKGIYLASVTRSGCLTVHDFETLYCLAYGPASSFYWFLTGLLADEVKPLLHISTCLPLNVVRWNPANQDEVACASRQDDKIMLFDIGYISSEPVEVFEKGKSKFSRHSCELYNGLSDIAFASADKSRLLASGLDGAIYIWDRRLSNLPCLELTTNSQSQINSIVLDLEDRIVFGASKHGTIYAWDLRGGRASFAFQSHNEVYYPLLTSVKLPSLLGKITSLKAQSNITPKEIHSISFNPSCSYQLAFHLDDGWSGVLNIGSLSVTHVHCPPAWLDGVGMSTSPNLRRPSWLPACSIYAVGSSSGHGIYLLDFYPDTSSACHVDFEDVQCISGESRGTVQNKFVPLSQNVLSCAAHPCNGTIIAGTKQCSLLVISQKSHTLED</sequence>
<dbReference type="InterPro" id="IPR036322">
    <property type="entry name" value="WD40_repeat_dom_sf"/>
</dbReference>
<dbReference type="SUPFAM" id="SSF50978">
    <property type="entry name" value="WD40 repeat-like"/>
    <property type="match status" value="1"/>
</dbReference>
<gene>
    <name evidence="5 6 7" type="primary">LOC103711385</name>
</gene>
<feature type="region of interest" description="Disordered" evidence="3">
    <location>
        <begin position="1"/>
        <end position="25"/>
    </location>
</feature>
<organism evidence="4 6">
    <name type="scientific">Phoenix dactylifera</name>
    <name type="common">Date palm</name>
    <dbReference type="NCBI Taxonomy" id="42345"/>
    <lineage>
        <taxon>Eukaryota</taxon>
        <taxon>Viridiplantae</taxon>
        <taxon>Streptophyta</taxon>
        <taxon>Embryophyta</taxon>
        <taxon>Tracheophyta</taxon>
        <taxon>Spermatophyta</taxon>
        <taxon>Magnoliopsida</taxon>
        <taxon>Liliopsida</taxon>
        <taxon>Arecaceae</taxon>
        <taxon>Coryphoideae</taxon>
        <taxon>Phoeniceae</taxon>
        <taxon>Phoenix</taxon>
    </lineage>
</organism>
<protein>
    <submittedName>
        <fullName evidence="5 6">Uncharacterized protein LOC103711385 isoform X1</fullName>
    </submittedName>
</protein>
<proteinExistence type="predicted"/>
<evidence type="ECO:0000256" key="2">
    <source>
        <dbReference type="ARBA" id="ARBA00022737"/>
    </source>
</evidence>
<dbReference type="Gene3D" id="2.130.10.10">
    <property type="entry name" value="YVTN repeat-like/Quinoprotein amine dehydrogenase"/>
    <property type="match status" value="1"/>
</dbReference>
<dbReference type="InterPro" id="IPR015943">
    <property type="entry name" value="WD40/YVTN_repeat-like_dom_sf"/>
</dbReference>
<dbReference type="PANTHER" id="PTHR19857:SF21">
    <property type="entry name" value="ANAPHASE-PROMOTING COMPLEX SUBUNIT 4 WD40 DOMAIN-CONTAINING PROTEIN"/>
    <property type="match status" value="1"/>
</dbReference>
<name>A0A8B8ZGZ3_PHODC</name>
<evidence type="ECO:0000313" key="4">
    <source>
        <dbReference type="Proteomes" id="UP000228380"/>
    </source>
</evidence>
<keyword evidence="1" id="KW-0853">WD repeat</keyword>
<dbReference type="KEGG" id="pda:103711385"/>
<accession>A0A8B8ZGZ3</accession>
<evidence type="ECO:0000313" key="6">
    <source>
        <dbReference type="RefSeq" id="XP_038973420.1"/>
    </source>
</evidence>
<keyword evidence="2" id="KW-0677">Repeat</keyword>
<dbReference type="RefSeq" id="XP_038973419.1">
    <property type="nucleotide sequence ID" value="XM_039117491.1"/>
</dbReference>
<evidence type="ECO:0000256" key="3">
    <source>
        <dbReference type="SAM" id="MobiDB-lite"/>
    </source>
</evidence>
<evidence type="ECO:0000256" key="1">
    <source>
        <dbReference type="ARBA" id="ARBA00022574"/>
    </source>
</evidence>
<dbReference type="Proteomes" id="UP000228380">
    <property type="component" value="Unplaced"/>
</dbReference>
<dbReference type="AlphaFoldDB" id="A0A8B8ZGZ3"/>
<reference evidence="5 6" key="1">
    <citation type="submission" date="2025-04" db="UniProtKB">
        <authorList>
            <consortium name="RefSeq"/>
        </authorList>
    </citation>
    <scope>IDENTIFICATION</scope>
    <source>
        <tissue evidence="5 6">Young leaves</tissue>
    </source>
</reference>
<dbReference type="GeneID" id="103711385"/>
<dbReference type="RefSeq" id="XP_038973420.1">
    <property type="nucleotide sequence ID" value="XM_039117492.1"/>
</dbReference>